<sequence length="505" mass="56305">MSHILTIYSAEEHLGKTTLGSNLGVSLIHETQKRVILVEFDRGTQGRPAWSMLKFPSAHLLSLQDLSVERVADHIRRHSSRLYLLTVDPAEVEATGGREVLGRLFAWLRERFDYILVDVSPSLSRVVHELLDISEIVLFVASSHDDEQPIGIVGHQNVRYIVNRCEDAPSHPVNPLSEHYCLPKDDVALKTFLASGIPFVIQSPNRRISQVIGKLARDIGGKRFGLALTGGAALGLTQLGILEVFEQNRIAIDMITGVSFGALLGAAYAAGIELRLLKHHLIDWAQTARVAPRLGVTRLFRKERFLKEAELQALCETLLHNVYFEDLTIPLHVVAIDIRSGTEVMFKEGKVLDAIKSSMRIPGLFVPFKHTERHLIDGSAVHQTPVFPLQCMGANITVAVVVTPSPKESQAFFREAGRGRLSHIQGTVRQNYALVNATFDSLMERLQEVEHLPADETPTVNPDVYIVPDVTGLSWQDFHRVRELIERGARAAEDVLPHIEHLKWG</sequence>
<proteinExistence type="predicted"/>
<dbReference type="Pfam" id="PF01734">
    <property type="entry name" value="Patatin"/>
    <property type="match status" value="1"/>
</dbReference>
<evidence type="ECO:0000256" key="4">
    <source>
        <dbReference type="PROSITE-ProRule" id="PRU01161"/>
    </source>
</evidence>
<dbReference type="GO" id="GO:0016787">
    <property type="term" value="F:hydrolase activity"/>
    <property type="evidence" value="ECO:0007669"/>
    <property type="project" value="UniProtKB-UniRule"/>
</dbReference>
<keyword evidence="2 4" id="KW-0442">Lipid degradation</keyword>
<dbReference type="SUPFAM" id="SSF52540">
    <property type="entry name" value="P-loop containing nucleoside triphosphate hydrolases"/>
    <property type="match status" value="1"/>
</dbReference>
<name>A0A9D5JZ55_9BACT</name>
<evidence type="ECO:0000256" key="3">
    <source>
        <dbReference type="ARBA" id="ARBA00023098"/>
    </source>
</evidence>
<dbReference type="InterPro" id="IPR050301">
    <property type="entry name" value="NTE"/>
</dbReference>
<dbReference type="SUPFAM" id="SSF52151">
    <property type="entry name" value="FabD/lysophospholipase-like"/>
    <property type="match status" value="1"/>
</dbReference>
<feature type="active site" description="Nucleophile" evidence="4">
    <location>
        <position position="259"/>
    </location>
</feature>
<dbReference type="InterPro" id="IPR016035">
    <property type="entry name" value="Acyl_Trfase/lysoPLipase"/>
</dbReference>
<evidence type="ECO:0000256" key="2">
    <source>
        <dbReference type="ARBA" id="ARBA00022963"/>
    </source>
</evidence>
<feature type="short sequence motif" description="GXSXG" evidence="4">
    <location>
        <begin position="257"/>
        <end position="261"/>
    </location>
</feature>
<evidence type="ECO:0000313" key="6">
    <source>
        <dbReference type="EMBL" id="MBD3327039.1"/>
    </source>
</evidence>
<evidence type="ECO:0000256" key="1">
    <source>
        <dbReference type="ARBA" id="ARBA00022801"/>
    </source>
</evidence>
<dbReference type="PANTHER" id="PTHR14226">
    <property type="entry name" value="NEUROPATHY TARGET ESTERASE/SWISS CHEESE D.MELANOGASTER"/>
    <property type="match status" value="1"/>
</dbReference>
<keyword evidence="1 4" id="KW-0378">Hydrolase</keyword>
<dbReference type="PANTHER" id="PTHR14226:SF29">
    <property type="entry name" value="NEUROPATHY TARGET ESTERASE SWS"/>
    <property type="match status" value="1"/>
</dbReference>
<reference evidence="6" key="1">
    <citation type="submission" date="2019-11" db="EMBL/GenBank/DDBJ databases">
        <title>Microbial mats filling the niche in hypersaline microbial mats.</title>
        <authorList>
            <person name="Wong H.L."/>
            <person name="Macleod F.I."/>
            <person name="White R.A. III"/>
            <person name="Burns B.P."/>
        </authorList>
    </citation>
    <scope>NUCLEOTIDE SEQUENCE</scope>
    <source>
        <strain evidence="6">Rbin_158</strain>
    </source>
</reference>
<comment type="caution">
    <text evidence="4">Lacks conserved residue(s) required for the propagation of feature annotation.</text>
</comment>
<comment type="caution">
    <text evidence="6">The sequence shown here is derived from an EMBL/GenBank/DDBJ whole genome shotgun (WGS) entry which is preliminary data.</text>
</comment>
<dbReference type="InterPro" id="IPR027417">
    <property type="entry name" value="P-loop_NTPase"/>
</dbReference>
<evidence type="ECO:0000313" key="7">
    <source>
        <dbReference type="Proteomes" id="UP000649604"/>
    </source>
</evidence>
<organism evidence="6 7">
    <name type="scientific">candidate division KSB3 bacterium</name>
    <dbReference type="NCBI Taxonomy" id="2044937"/>
    <lineage>
        <taxon>Bacteria</taxon>
        <taxon>candidate division KSB3</taxon>
    </lineage>
</organism>
<dbReference type="Proteomes" id="UP000649604">
    <property type="component" value="Unassembled WGS sequence"/>
</dbReference>
<accession>A0A9D5JZ55</accession>
<dbReference type="GO" id="GO:0016042">
    <property type="term" value="P:lipid catabolic process"/>
    <property type="evidence" value="ECO:0007669"/>
    <property type="project" value="UniProtKB-UniRule"/>
</dbReference>
<feature type="domain" description="PNPLA" evidence="5">
    <location>
        <begin position="226"/>
        <end position="390"/>
    </location>
</feature>
<dbReference type="Pfam" id="PF13614">
    <property type="entry name" value="AAA_31"/>
    <property type="match status" value="1"/>
</dbReference>
<gene>
    <name evidence="6" type="ORF">GF339_20805</name>
</gene>
<dbReference type="InterPro" id="IPR025669">
    <property type="entry name" value="AAA_dom"/>
</dbReference>
<dbReference type="Gene3D" id="3.40.1090.10">
    <property type="entry name" value="Cytosolic phospholipase A2 catalytic domain"/>
    <property type="match status" value="2"/>
</dbReference>
<dbReference type="InterPro" id="IPR002641">
    <property type="entry name" value="PNPLA_dom"/>
</dbReference>
<keyword evidence="3 4" id="KW-0443">Lipid metabolism</keyword>
<dbReference type="PROSITE" id="PS51635">
    <property type="entry name" value="PNPLA"/>
    <property type="match status" value="1"/>
</dbReference>
<dbReference type="EMBL" id="WJJP01000676">
    <property type="protein sequence ID" value="MBD3327039.1"/>
    <property type="molecule type" value="Genomic_DNA"/>
</dbReference>
<dbReference type="AlphaFoldDB" id="A0A9D5JZ55"/>
<dbReference type="Gene3D" id="3.40.50.300">
    <property type="entry name" value="P-loop containing nucleotide triphosphate hydrolases"/>
    <property type="match status" value="1"/>
</dbReference>
<protein>
    <submittedName>
        <fullName evidence="6">AAA family ATPase</fullName>
    </submittedName>
</protein>
<feature type="active site" description="Proton acceptor" evidence="4">
    <location>
        <position position="377"/>
    </location>
</feature>
<evidence type="ECO:0000259" key="5">
    <source>
        <dbReference type="PROSITE" id="PS51635"/>
    </source>
</evidence>